<gene>
    <name evidence="10" type="ORF">C0Q70_01555</name>
</gene>
<dbReference type="PANTHER" id="PTHR24235">
    <property type="entry name" value="NEUROPEPTIDE Y RECEPTOR"/>
    <property type="match status" value="1"/>
</dbReference>
<evidence type="ECO:0000256" key="6">
    <source>
        <dbReference type="ARBA" id="ARBA00023170"/>
    </source>
</evidence>
<dbReference type="Pfam" id="PF00001">
    <property type="entry name" value="7tm_1"/>
    <property type="match status" value="1"/>
</dbReference>
<comment type="subcellular location">
    <subcellularLocation>
        <location evidence="1">Membrane</location>
        <topology evidence="1">Multi-pass membrane protein</topology>
    </subcellularLocation>
</comment>
<accession>A0A2T7PZV8</accession>
<keyword evidence="7" id="KW-0807">Transducer</keyword>
<evidence type="ECO:0000256" key="7">
    <source>
        <dbReference type="ARBA" id="ARBA00023224"/>
    </source>
</evidence>
<feature type="transmembrane region" description="Helical" evidence="8">
    <location>
        <begin position="79"/>
        <end position="104"/>
    </location>
</feature>
<dbReference type="PROSITE" id="PS50262">
    <property type="entry name" value="G_PROTEIN_RECEP_F1_2"/>
    <property type="match status" value="1"/>
</dbReference>
<evidence type="ECO:0000256" key="8">
    <source>
        <dbReference type="SAM" id="Phobius"/>
    </source>
</evidence>
<evidence type="ECO:0000256" key="1">
    <source>
        <dbReference type="ARBA" id="ARBA00004141"/>
    </source>
</evidence>
<evidence type="ECO:0000256" key="4">
    <source>
        <dbReference type="ARBA" id="ARBA00023040"/>
    </source>
</evidence>
<keyword evidence="11" id="KW-1185">Reference proteome</keyword>
<keyword evidence="5 8" id="KW-0472">Membrane</keyword>
<feature type="domain" description="G-protein coupled receptors family 1 profile" evidence="9">
    <location>
        <begin position="58"/>
        <end position="113"/>
    </location>
</feature>
<dbReference type="PRINTS" id="PR00237">
    <property type="entry name" value="GPCRRHODOPSN"/>
</dbReference>
<keyword evidence="4" id="KW-0297">G-protein coupled receptor</keyword>
<reference evidence="10 11" key="1">
    <citation type="submission" date="2018-04" db="EMBL/GenBank/DDBJ databases">
        <title>The genome of golden apple snail Pomacea canaliculata provides insight into stress tolerance and invasive adaptation.</title>
        <authorList>
            <person name="Liu C."/>
            <person name="Liu B."/>
            <person name="Ren Y."/>
            <person name="Zhang Y."/>
            <person name="Wang H."/>
            <person name="Li S."/>
            <person name="Jiang F."/>
            <person name="Yin L."/>
            <person name="Zhang G."/>
            <person name="Qian W."/>
            <person name="Fan W."/>
        </authorList>
    </citation>
    <scope>NUCLEOTIDE SEQUENCE [LARGE SCALE GENOMIC DNA]</scope>
    <source>
        <strain evidence="10">SZHN2017</strain>
        <tissue evidence="10">Muscle</tissue>
    </source>
</reference>
<comment type="caution">
    <text evidence="10">The sequence shown here is derived from an EMBL/GenBank/DDBJ whole genome shotgun (WGS) entry which is preliminary data.</text>
</comment>
<dbReference type="AlphaFoldDB" id="A0A2T7PZV8"/>
<keyword evidence="6" id="KW-0675">Receptor</keyword>
<evidence type="ECO:0000313" key="10">
    <source>
        <dbReference type="EMBL" id="PVD38930.1"/>
    </source>
</evidence>
<dbReference type="STRING" id="400727.A0A2T7PZV8"/>
<proteinExistence type="predicted"/>
<dbReference type="GO" id="GO:0004930">
    <property type="term" value="F:G protein-coupled receptor activity"/>
    <property type="evidence" value="ECO:0007669"/>
    <property type="project" value="UniProtKB-KW"/>
</dbReference>
<sequence>MTTFPPDQTEVFSIFNQTEEPGQDEEEHVFFPPVKQPPYLIFVYSLAYLLIFVSALVGNTMVVVVVLRTPRMRNVTNYFIANLAVADILVAVFCIPITLLSNIFNGTGQQNHK</sequence>
<evidence type="ECO:0000256" key="5">
    <source>
        <dbReference type="ARBA" id="ARBA00023136"/>
    </source>
</evidence>
<evidence type="ECO:0000256" key="2">
    <source>
        <dbReference type="ARBA" id="ARBA00022692"/>
    </source>
</evidence>
<dbReference type="Gene3D" id="1.20.1070.10">
    <property type="entry name" value="Rhodopsin 7-helix transmembrane proteins"/>
    <property type="match status" value="1"/>
</dbReference>
<dbReference type="Proteomes" id="UP000245119">
    <property type="component" value="Linkage Group LG1"/>
</dbReference>
<dbReference type="GO" id="GO:0016020">
    <property type="term" value="C:membrane"/>
    <property type="evidence" value="ECO:0007669"/>
    <property type="project" value="UniProtKB-SubCell"/>
</dbReference>
<evidence type="ECO:0000256" key="3">
    <source>
        <dbReference type="ARBA" id="ARBA00022989"/>
    </source>
</evidence>
<evidence type="ECO:0000259" key="9">
    <source>
        <dbReference type="PROSITE" id="PS50262"/>
    </source>
</evidence>
<evidence type="ECO:0000313" key="11">
    <source>
        <dbReference type="Proteomes" id="UP000245119"/>
    </source>
</evidence>
<dbReference type="EMBL" id="PZQS01000001">
    <property type="protein sequence ID" value="PVD38930.1"/>
    <property type="molecule type" value="Genomic_DNA"/>
</dbReference>
<keyword evidence="3 8" id="KW-1133">Transmembrane helix</keyword>
<dbReference type="PANTHER" id="PTHR24235:SF29">
    <property type="entry name" value="GH23382P"/>
    <property type="match status" value="1"/>
</dbReference>
<name>A0A2T7PZV8_POMCA</name>
<dbReference type="OrthoDB" id="5975505at2759"/>
<dbReference type="SUPFAM" id="SSF81321">
    <property type="entry name" value="Family A G protein-coupled receptor-like"/>
    <property type="match status" value="1"/>
</dbReference>
<feature type="transmembrane region" description="Helical" evidence="8">
    <location>
        <begin position="41"/>
        <end position="67"/>
    </location>
</feature>
<dbReference type="InterPro" id="IPR017452">
    <property type="entry name" value="GPCR_Rhodpsn_7TM"/>
</dbReference>
<organism evidence="10 11">
    <name type="scientific">Pomacea canaliculata</name>
    <name type="common">Golden apple snail</name>
    <dbReference type="NCBI Taxonomy" id="400727"/>
    <lineage>
        <taxon>Eukaryota</taxon>
        <taxon>Metazoa</taxon>
        <taxon>Spiralia</taxon>
        <taxon>Lophotrochozoa</taxon>
        <taxon>Mollusca</taxon>
        <taxon>Gastropoda</taxon>
        <taxon>Caenogastropoda</taxon>
        <taxon>Architaenioglossa</taxon>
        <taxon>Ampullarioidea</taxon>
        <taxon>Ampullariidae</taxon>
        <taxon>Pomacea</taxon>
    </lineage>
</organism>
<protein>
    <recommendedName>
        <fullName evidence="9">G-protein coupled receptors family 1 profile domain-containing protein</fullName>
    </recommendedName>
</protein>
<dbReference type="InterPro" id="IPR000276">
    <property type="entry name" value="GPCR_Rhodpsn"/>
</dbReference>
<keyword evidence="2 8" id="KW-0812">Transmembrane</keyword>